<dbReference type="InterPro" id="IPR027417">
    <property type="entry name" value="P-loop_NTPase"/>
</dbReference>
<comment type="subcellular location">
    <subcellularLocation>
        <location evidence="1">Cell membrane</location>
        <topology evidence="1">Peripheral membrane protein</topology>
    </subcellularLocation>
</comment>
<keyword evidence="3" id="KW-0813">Transport</keyword>
<proteinExistence type="inferred from homology"/>
<dbReference type="PROSITE" id="PS50893">
    <property type="entry name" value="ABC_TRANSPORTER_2"/>
    <property type="match status" value="1"/>
</dbReference>
<dbReference type="GO" id="GO:0043190">
    <property type="term" value="C:ATP-binding cassette (ABC) transporter complex"/>
    <property type="evidence" value="ECO:0007669"/>
    <property type="project" value="TreeGrafter"/>
</dbReference>
<dbReference type="InterPro" id="IPR050095">
    <property type="entry name" value="ECF_ABC_transporter_ATP-bd"/>
</dbReference>
<dbReference type="AlphaFoldDB" id="A0A0R2K0F0"/>
<reference evidence="10 11" key="1">
    <citation type="journal article" date="2015" name="Genome Announc.">
        <title>Expanding the biotechnology potential of lactobacilli through comparative genomics of 213 strains and associated genera.</title>
        <authorList>
            <person name="Sun Z."/>
            <person name="Harris H.M."/>
            <person name="McCann A."/>
            <person name="Guo C."/>
            <person name="Argimon S."/>
            <person name="Zhang W."/>
            <person name="Yang X."/>
            <person name="Jeffery I.B."/>
            <person name="Cooney J.C."/>
            <person name="Kagawa T.F."/>
            <person name="Liu W."/>
            <person name="Song Y."/>
            <person name="Salvetti E."/>
            <person name="Wrobel A."/>
            <person name="Rasinkangas P."/>
            <person name="Parkhill J."/>
            <person name="Rea M.C."/>
            <person name="O'Sullivan O."/>
            <person name="Ritari J."/>
            <person name="Douillard F.P."/>
            <person name="Paul Ross R."/>
            <person name="Yang R."/>
            <person name="Briner A.E."/>
            <person name="Felis G.E."/>
            <person name="de Vos W.M."/>
            <person name="Barrangou R."/>
            <person name="Klaenhammer T.R."/>
            <person name="Caufield P.W."/>
            <person name="Cui Y."/>
            <person name="Zhang H."/>
            <person name="O'Toole P.W."/>
        </authorList>
    </citation>
    <scope>NUCLEOTIDE SEQUENCE [LARGE SCALE GENOMIC DNA]</scope>
    <source>
        <strain evidence="10 11">DSM 20690</strain>
    </source>
</reference>
<dbReference type="SUPFAM" id="SSF52540">
    <property type="entry name" value="P-loop containing nucleoside triphosphate hydrolases"/>
    <property type="match status" value="1"/>
</dbReference>
<dbReference type="PATRIC" id="fig|1122148.6.peg.147"/>
<dbReference type="InterPro" id="IPR017871">
    <property type="entry name" value="ABC_transporter-like_CS"/>
</dbReference>
<dbReference type="RefSeq" id="WP_054646653.1">
    <property type="nucleotide sequence ID" value="NZ_FUXS01000004.1"/>
</dbReference>
<dbReference type="InterPro" id="IPR003439">
    <property type="entry name" value="ABC_transporter-like_ATP-bd"/>
</dbReference>
<keyword evidence="7" id="KW-1278">Translocase</keyword>
<dbReference type="InterPro" id="IPR030947">
    <property type="entry name" value="EcfA_1"/>
</dbReference>
<dbReference type="STRING" id="53444.AYR59_00735"/>
<dbReference type="GO" id="GO:0005524">
    <property type="term" value="F:ATP binding"/>
    <property type="evidence" value="ECO:0007669"/>
    <property type="project" value="UniProtKB-KW"/>
</dbReference>
<dbReference type="InterPro" id="IPR003593">
    <property type="entry name" value="AAA+_ATPase"/>
</dbReference>
<dbReference type="NCBIfam" id="TIGR04520">
    <property type="entry name" value="ECF_ATPase_1"/>
    <property type="match status" value="1"/>
</dbReference>
<dbReference type="PANTHER" id="PTHR43553">
    <property type="entry name" value="HEAVY METAL TRANSPORTER"/>
    <property type="match status" value="1"/>
</dbReference>
<sequence>MTEKIIEIKNLTYHYPEKNQNSLKKINLTIHQGEWVSLIGANGSGKSTLAKLIVGLLEDKSKQIQVFGKTMNLENGNELRAQIGMVFQNPENQFVSSTVLDDVAFGLENQGMSREKMNTRVHEALRAVEMENFINHAPSQLSGGQKQRVALAGVLAQRPKLIILDEATSMLDTTTRGKILKVVRKLHESQNTTVLAITHDINETMWSDRIILLNKGEILTQAEPRQLYSQAELLNRCGLTAPLTYQVQQALTKRDIALPQQYLDEEELIKQLWKLN</sequence>
<dbReference type="GO" id="GO:0042626">
    <property type="term" value="F:ATPase-coupled transmembrane transporter activity"/>
    <property type="evidence" value="ECO:0007669"/>
    <property type="project" value="TreeGrafter"/>
</dbReference>
<organism evidence="10 11">
    <name type="scientific">Fructilactobacillus lindneri DSM 20690 = JCM 11027</name>
    <dbReference type="NCBI Taxonomy" id="1122148"/>
    <lineage>
        <taxon>Bacteria</taxon>
        <taxon>Bacillati</taxon>
        <taxon>Bacillota</taxon>
        <taxon>Bacilli</taxon>
        <taxon>Lactobacillales</taxon>
        <taxon>Lactobacillaceae</taxon>
        <taxon>Fructilactobacillus</taxon>
    </lineage>
</organism>
<dbReference type="Proteomes" id="UP000051565">
    <property type="component" value="Unassembled WGS sequence"/>
</dbReference>
<keyword evidence="8" id="KW-0472">Membrane</keyword>
<evidence type="ECO:0000256" key="5">
    <source>
        <dbReference type="ARBA" id="ARBA00022741"/>
    </source>
</evidence>
<dbReference type="CDD" id="cd03225">
    <property type="entry name" value="ABC_cobalt_CbiO_domain1"/>
    <property type="match status" value="1"/>
</dbReference>
<dbReference type="GO" id="GO:0016887">
    <property type="term" value="F:ATP hydrolysis activity"/>
    <property type="evidence" value="ECO:0007669"/>
    <property type="project" value="InterPro"/>
</dbReference>
<dbReference type="NCBIfam" id="NF010167">
    <property type="entry name" value="PRK13648.1"/>
    <property type="match status" value="1"/>
</dbReference>
<dbReference type="PANTHER" id="PTHR43553:SF24">
    <property type="entry name" value="ENERGY-COUPLING FACTOR TRANSPORTER ATP-BINDING PROTEIN ECFA1"/>
    <property type="match status" value="1"/>
</dbReference>
<comment type="similarity">
    <text evidence="2">Belongs to the ABC transporter superfamily.</text>
</comment>
<comment type="caution">
    <text evidence="10">The sequence shown here is derived from an EMBL/GenBank/DDBJ whole genome shotgun (WGS) entry which is preliminary data.</text>
</comment>
<keyword evidence="11" id="KW-1185">Reference proteome</keyword>
<dbReference type="Gene3D" id="3.40.50.300">
    <property type="entry name" value="P-loop containing nucleotide triphosphate hydrolases"/>
    <property type="match status" value="1"/>
</dbReference>
<evidence type="ECO:0000256" key="8">
    <source>
        <dbReference type="ARBA" id="ARBA00023136"/>
    </source>
</evidence>
<evidence type="ECO:0000313" key="10">
    <source>
        <dbReference type="EMBL" id="KRN80023.1"/>
    </source>
</evidence>
<keyword evidence="6 10" id="KW-0067">ATP-binding</keyword>
<dbReference type="InterPro" id="IPR015856">
    <property type="entry name" value="ABC_transpr_CbiO/EcfA_su"/>
</dbReference>
<dbReference type="PROSITE" id="PS00211">
    <property type="entry name" value="ABC_TRANSPORTER_1"/>
    <property type="match status" value="1"/>
</dbReference>
<evidence type="ECO:0000256" key="2">
    <source>
        <dbReference type="ARBA" id="ARBA00005417"/>
    </source>
</evidence>
<dbReference type="EMBL" id="JQBT01000012">
    <property type="protein sequence ID" value="KRN80023.1"/>
    <property type="molecule type" value="Genomic_DNA"/>
</dbReference>
<dbReference type="OrthoDB" id="9784332at2"/>
<dbReference type="SMART" id="SM00382">
    <property type="entry name" value="AAA"/>
    <property type="match status" value="1"/>
</dbReference>
<keyword evidence="4" id="KW-1003">Cell membrane</keyword>
<dbReference type="GeneID" id="61249406"/>
<dbReference type="FunFam" id="3.40.50.300:FF:000224">
    <property type="entry name" value="Energy-coupling factor transporter ATP-binding protein EcfA"/>
    <property type="match status" value="1"/>
</dbReference>
<evidence type="ECO:0000256" key="3">
    <source>
        <dbReference type="ARBA" id="ARBA00022448"/>
    </source>
</evidence>
<evidence type="ECO:0000256" key="7">
    <source>
        <dbReference type="ARBA" id="ARBA00022967"/>
    </source>
</evidence>
<evidence type="ECO:0000256" key="1">
    <source>
        <dbReference type="ARBA" id="ARBA00004202"/>
    </source>
</evidence>
<gene>
    <name evidence="10" type="ORF">IV52_GL000140</name>
</gene>
<feature type="domain" description="ABC transporter" evidence="9">
    <location>
        <begin position="6"/>
        <end position="240"/>
    </location>
</feature>
<evidence type="ECO:0000256" key="4">
    <source>
        <dbReference type="ARBA" id="ARBA00022475"/>
    </source>
</evidence>
<evidence type="ECO:0000313" key="11">
    <source>
        <dbReference type="Proteomes" id="UP000051565"/>
    </source>
</evidence>
<keyword evidence="5" id="KW-0547">Nucleotide-binding</keyword>
<dbReference type="Pfam" id="PF00005">
    <property type="entry name" value="ABC_tran"/>
    <property type="match status" value="1"/>
</dbReference>
<evidence type="ECO:0000256" key="6">
    <source>
        <dbReference type="ARBA" id="ARBA00022840"/>
    </source>
</evidence>
<evidence type="ECO:0000259" key="9">
    <source>
        <dbReference type="PROSITE" id="PS50893"/>
    </source>
</evidence>
<protein>
    <submittedName>
        <fullName evidence="10">Cobalt import ATP-binding protein cbiO 2</fullName>
    </submittedName>
</protein>
<name>A0A0R2K0F0_9LACO</name>
<accession>A0A0R2K0F0</accession>